<organism evidence="1 2">
    <name type="scientific">Stylosanthes scabra</name>
    <dbReference type="NCBI Taxonomy" id="79078"/>
    <lineage>
        <taxon>Eukaryota</taxon>
        <taxon>Viridiplantae</taxon>
        <taxon>Streptophyta</taxon>
        <taxon>Embryophyta</taxon>
        <taxon>Tracheophyta</taxon>
        <taxon>Spermatophyta</taxon>
        <taxon>Magnoliopsida</taxon>
        <taxon>eudicotyledons</taxon>
        <taxon>Gunneridae</taxon>
        <taxon>Pentapetalae</taxon>
        <taxon>rosids</taxon>
        <taxon>fabids</taxon>
        <taxon>Fabales</taxon>
        <taxon>Fabaceae</taxon>
        <taxon>Papilionoideae</taxon>
        <taxon>50 kb inversion clade</taxon>
        <taxon>dalbergioids sensu lato</taxon>
        <taxon>Dalbergieae</taxon>
        <taxon>Pterocarpus clade</taxon>
        <taxon>Stylosanthes</taxon>
    </lineage>
</organism>
<dbReference type="PANTHER" id="PTHR31790">
    <property type="entry name" value="OS02G0783600 PROTEIN"/>
    <property type="match status" value="1"/>
</dbReference>
<proteinExistence type="predicted"/>
<evidence type="ECO:0000313" key="2">
    <source>
        <dbReference type="Proteomes" id="UP001341840"/>
    </source>
</evidence>
<dbReference type="EMBL" id="JASCZI010000226">
    <property type="protein sequence ID" value="MED6110244.1"/>
    <property type="molecule type" value="Genomic_DNA"/>
</dbReference>
<dbReference type="PANTHER" id="PTHR31790:SF436">
    <property type="entry name" value="F-BOX ASSOCIATED PROTEIN"/>
    <property type="match status" value="1"/>
</dbReference>
<sequence>MLWNPCTDFTSEWLQTRGFIITYGFGYDDVNDKYKFFAAVKMPKSHEIVSKIFTFGKFAKGTFNWLVPLLNEEDVIVYFDLGRETYGELRLSERDPDDNFRIIPVIDVLRICLSICFDHKKTHWALWLLNEKQCYDDRLYLIYLNDGRIVLPMIDSSSDDDVTHMSKGIGARTLAVYYPSLVGDGVMF</sequence>
<gene>
    <name evidence="1" type="ORF">PIB30_041118</name>
</gene>
<protein>
    <recommendedName>
        <fullName evidence="3">F-box associated domain-containing protein</fullName>
    </recommendedName>
</protein>
<name>A0ABU6QE81_9FABA</name>
<reference evidence="1 2" key="1">
    <citation type="journal article" date="2023" name="Plants (Basel)">
        <title>Bridging the Gap: Combining Genomics and Transcriptomics Approaches to Understand Stylosanthes scabra, an Orphan Legume from the Brazilian Caatinga.</title>
        <authorList>
            <person name="Ferreira-Neto J.R.C."/>
            <person name="da Silva M.D."/>
            <person name="Binneck E."/>
            <person name="de Melo N.F."/>
            <person name="da Silva R.H."/>
            <person name="de Melo A.L.T.M."/>
            <person name="Pandolfi V."/>
            <person name="Bustamante F.O."/>
            <person name="Brasileiro-Vidal A.C."/>
            <person name="Benko-Iseppon A.M."/>
        </authorList>
    </citation>
    <scope>NUCLEOTIDE SEQUENCE [LARGE SCALE GENOMIC DNA]</scope>
    <source>
        <tissue evidence="1">Leaves</tissue>
    </source>
</reference>
<dbReference type="Proteomes" id="UP001341840">
    <property type="component" value="Unassembled WGS sequence"/>
</dbReference>
<accession>A0ABU6QE81</accession>
<comment type="caution">
    <text evidence="1">The sequence shown here is derived from an EMBL/GenBank/DDBJ whole genome shotgun (WGS) entry which is preliminary data.</text>
</comment>
<keyword evidence="2" id="KW-1185">Reference proteome</keyword>
<evidence type="ECO:0008006" key="3">
    <source>
        <dbReference type="Google" id="ProtNLM"/>
    </source>
</evidence>
<dbReference type="InterPro" id="IPR052361">
    <property type="entry name" value="F-box_domain"/>
</dbReference>
<evidence type="ECO:0000313" key="1">
    <source>
        <dbReference type="EMBL" id="MED6110244.1"/>
    </source>
</evidence>